<evidence type="ECO:0000313" key="2">
    <source>
        <dbReference type="EMBL" id="PWJ15024.1"/>
    </source>
</evidence>
<keyword evidence="1" id="KW-1133">Transmembrane helix</keyword>
<reference evidence="2 4" key="2">
    <citation type="submission" date="2018-03" db="EMBL/GenBank/DDBJ databases">
        <title>Genomic Encyclopedia of Archaeal and Bacterial Type Strains, Phase II (KMG-II): from individual species to whole genera.</title>
        <authorList>
            <person name="Goeker M."/>
        </authorList>
    </citation>
    <scope>NUCLEOTIDE SEQUENCE [LARGE SCALE GENOMIC DNA]</scope>
    <source>
        <strain evidence="2 4">DSM 25227</strain>
    </source>
</reference>
<dbReference type="EMBL" id="QGDJ01000011">
    <property type="protein sequence ID" value="PWJ15024.1"/>
    <property type="molecule type" value="Genomic_DNA"/>
</dbReference>
<keyword evidence="1" id="KW-0812">Transmembrane</keyword>
<name>A0A2Y9C8Q1_9RHOB</name>
<dbReference type="EMBL" id="UETC01000011">
    <property type="protein sequence ID" value="SSA49873.1"/>
    <property type="molecule type" value="Genomic_DNA"/>
</dbReference>
<evidence type="ECO:0000256" key="1">
    <source>
        <dbReference type="SAM" id="Phobius"/>
    </source>
</evidence>
<dbReference type="Proteomes" id="UP000245839">
    <property type="component" value="Unassembled WGS sequence"/>
</dbReference>
<feature type="transmembrane region" description="Helical" evidence="1">
    <location>
        <begin position="17"/>
        <end position="35"/>
    </location>
</feature>
<organism evidence="3 5">
    <name type="scientific">Jannaschia seohaensis</name>
    <dbReference type="NCBI Taxonomy" id="475081"/>
    <lineage>
        <taxon>Bacteria</taxon>
        <taxon>Pseudomonadati</taxon>
        <taxon>Pseudomonadota</taxon>
        <taxon>Alphaproteobacteria</taxon>
        <taxon>Rhodobacterales</taxon>
        <taxon>Roseobacteraceae</taxon>
        <taxon>Jannaschia</taxon>
    </lineage>
</organism>
<dbReference type="RefSeq" id="WP_109565631.1">
    <property type="nucleotide sequence ID" value="NZ_QGDJ01000011.1"/>
</dbReference>
<evidence type="ECO:0000313" key="4">
    <source>
        <dbReference type="Proteomes" id="UP000245839"/>
    </source>
</evidence>
<evidence type="ECO:0000313" key="5">
    <source>
        <dbReference type="Proteomes" id="UP000251571"/>
    </source>
</evidence>
<sequence>MPASTARARRPRLPTRLIWPAAGCAAALIAAIFWFQTAATDHPFSGATDPAAAPPAAPESLRASFDALCAETACDADALTRLVQSTAAAMTPDELDAALAAQDALIERLSRRQAAATRDPSALLSLQLAAETQIAETYRAARFARQPGA</sequence>
<gene>
    <name evidence="2" type="ORF">BCF38_11141</name>
    <name evidence="3" type="ORF">SAMN05421539_11141</name>
</gene>
<proteinExistence type="predicted"/>
<reference evidence="3 5" key="1">
    <citation type="submission" date="2016-10" db="EMBL/GenBank/DDBJ databases">
        <authorList>
            <person name="Cai Z."/>
        </authorList>
    </citation>
    <scope>NUCLEOTIDE SEQUENCE [LARGE SCALE GENOMIC DNA]</scope>
    <source>
        <strain evidence="3 5">DSM 25227</strain>
    </source>
</reference>
<accession>A0A2Y9C8Q1</accession>
<keyword evidence="1" id="KW-0472">Membrane</keyword>
<keyword evidence="4" id="KW-1185">Reference proteome</keyword>
<protein>
    <submittedName>
        <fullName evidence="3">Uncharacterized protein</fullName>
    </submittedName>
</protein>
<dbReference type="Proteomes" id="UP000251571">
    <property type="component" value="Unassembled WGS sequence"/>
</dbReference>
<evidence type="ECO:0000313" key="3">
    <source>
        <dbReference type="EMBL" id="SSA49873.1"/>
    </source>
</evidence>
<dbReference type="AlphaFoldDB" id="A0A2Y9C8Q1"/>